<comment type="caution">
    <text evidence="1">The sequence shown here is derived from an EMBL/GenBank/DDBJ whole genome shotgun (WGS) entry which is preliminary data.</text>
</comment>
<dbReference type="Proteomes" id="UP000660380">
    <property type="component" value="Unassembled WGS sequence"/>
</dbReference>
<accession>A0ABR8GYL4</accession>
<keyword evidence="2" id="KW-1185">Reference proteome</keyword>
<name>A0ABR8GYL4_9CYAN</name>
<reference evidence="1 2" key="1">
    <citation type="journal article" date="2020" name="ISME J.">
        <title>Comparative genomics reveals insights into cyanobacterial evolution and habitat adaptation.</title>
        <authorList>
            <person name="Chen M.Y."/>
            <person name="Teng W.K."/>
            <person name="Zhao L."/>
            <person name="Hu C.X."/>
            <person name="Zhou Y.K."/>
            <person name="Han B.P."/>
            <person name="Song L.R."/>
            <person name="Shu W.S."/>
        </authorList>
    </citation>
    <scope>NUCLEOTIDE SEQUENCE [LARGE SCALE GENOMIC DNA]</scope>
    <source>
        <strain evidence="1 2">FACHB-248</strain>
    </source>
</reference>
<sequence>MCNESSVDMFPENYLNLLILTVKIKNLSSFTAISASPQLANALQSRCAVVVAESLTDHAVEQVTIKFCIQVQQVKEIWGTLGEVII</sequence>
<proteinExistence type="predicted"/>
<dbReference type="EMBL" id="JACJTA010000089">
    <property type="protein sequence ID" value="MBD2608302.1"/>
    <property type="molecule type" value="Genomic_DNA"/>
</dbReference>
<evidence type="ECO:0000313" key="2">
    <source>
        <dbReference type="Proteomes" id="UP000660380"/>
    </source>
</evidence>
<evidence type="ECO:0000313" key="1">
    <source>
        <dbReference type="EMBL" id="MBD2608302.1"/>
    </source>
</evidence>
<dbReference type="RefSeq" id="WP_144238223.1">
    <property type="nucleotide sequence ID" value="NZ_JACJTA010000089.1"/>
</dbReference>
<gene>
    <name evidence="1" type="ORF">H6G81_28245</name>
</gene>
<organism evidence="1 2">
    <name type="scientific">Scytonema hofmannii FACHB-248</name>
    <dbReference type="NCBI Taxonomy" id="1842502"/>
    <lineage>
        <taxon>Bacteria</taxon>
        <taxon>Bacillati</taxon>
        <taxon>Cyanobacteriota</taxon>
        <taxon>Cyanophyceae</taxon>
        <taxon>Nostocales</taxon>
        <taxon>Scytonemataceae</taxon>
        <taxon>Scytonema</taxon>
    </lineage>
</organism>
<protein>
    <submittedName>
        <fullName evidence="1">Uncharacterized protein</fullName>
    </submittedName>
</protein>